<proteinExistence type="predicted"/>
<feature type="domain" description="C2H2-type" evidence="2">
    <location>
        <begin position="104"/>
        <end position="125"/>
    </location>
</feature>
<dbReference type="PANTHER" id="PTHR33788:SF24">
    <property type="entry name" value="C2H2-TYPE DOMAIN-CONTAINING PROTEIN"/>
    <property type="match status" value="1"/>
</dbReference>
<organism evidence="3 4">
    <name type="scientific">Glycine soja</name>
    <name type="common">Wild soybean</name>
    <dbReference type="NCBI Taxonomy" id="3848"/>
    <lineage>
        <taxon>Eukaryota</taxon>
        <taxon>Viridiplantae</taxon>
        <taxon>Streptophyta</taxon>
        <taxon>Embryophyta</taxon>
        <taxon>Tracheophyta</taxon>
        <taxon>Spermatophyta</taxon>
        <taxon>Magnoliopsida</taxon>
        <taxon>eudicotyledons</taxon>
        <taxon>Gunneridae</taxon>
        <taxon>Pentapetalae</taxon>
        <taxon>rosids</taxon>
        <taxon>fabids</taxon>
        <taxon>Fabales</taxon>
        <taxon>Fabaceae</taxon>
        <taxon>Papilionoideae</taxon>
        <taxon>50 kb inversion clade</taxon>
        <taxon>NPAAA clade</taxon>
        <taxon>indigoferoid/millettioid clade</taxon>
        <taxon>Phaseoleae</taxon>
        <taxon>Glycine</taxon>
        <taxon>Glycine subgen. Soja</taxon>
    </lineage>
</organism>
<dbReference type="Gene3D" id="4.10.1050.10">
    <property type="entry name" value="At2g23090-like"/>
    <property type="match status" value="1"/>
</dbReference>
<feature type="region of interest" description="Disordered" evidence="1">
    <location>
        <begin position="1"/>
        <end position="46"/>
    </location>
</feature>
<dbReference type="AlphaFoldDB" id="A0A445IST4"/>
<comment type="caution">
    <text evidence="3">The sequence shown here is derived from an EMBL/GenBank/DDBJ whole genome shotgun (WGS) entry which is preliminary data.</text>
</comment>
<gene>
    <name evidence="3" type="ORF">D0Y65_028158</name>
</gene>
<dbReference type="InterPro" id="IPR039438">
    <property type="entry name" value="At2g23090-like_Znf"/>
</dbReference>
<name>A0A445IST4_GLYSO</name>
<dbReference type="Proteomes" id="UP000289340">
    <property type="component" value="Chromosome 10"/>
</dbReference>
<dbReference type="InterPro" id="IPR026939">
    <property type="entry name" value="ZNF706/At2g23090_sf"/>
</dbReference>
<keyword evidence="4" id="KW-1185">Reference proteome</keyword>
<dbReference type="EMBL" id="QZWG01000010">
    <property type="protein sequence ID" value="RZB89161.1"/>
    <property type="molecule type" value="Genomic_DNA"/>
</dbReference>
<accession>A0A445IST4</accession>
<evidence type="ECO:0000259" key="2">
    <source>
        <dbReference type="PROSITE" id="PS00028"/>
    </source>
</evidence>
<evidence type="ECO:0000313" key="4">
    <source>
        <dbReference type="Proteomes" id="UP000289340"/>
    </source>
</evidence>
<dbReference type="InterPro" id="IPR039713">
    <property type="entry name" value="At2g23090-like"/>
</dbReference>
<dbReference type="SUPFAM" id="SSF118359">
    <property type="entry name" value="Expressed protein At2g23090/F21P24.15"/>
    <property type="match status" value="1"/>
</dbReference>
<dbReference type="Pfam" id="PF12907">
    <property type="entry name" value="zf-met2"/>
    <property type="match status" value="1"/>
</dbReference>
<dbReference type="PANTHER" id="PTHR33788">
    <property type="entry name" value="OS07G0114300 PROTEIN"/>
    <property type="match status" value="1"/>
</dbReference>
<feature type="compositionally biased region" description="Basic and acidic residues" evidence="1">
    <location>
        <begin position="19"/>
        <end position="32"/>
    </location>
</feature>
<evidence type="ECO:0000256" key="1">
    <source>
        <dbReference type="SAM" id="MobiDB-lite"/>
    </source>
</evidence>
<sequence>MRINSGEEWGPVKRSHRNIHSETNEARERELQEAWGGQGLGNSIKPRLSKLEREKLQLTFHSSTLSEQPDSHGRRQWAEGQDGLFSHFVGSQLETNKKALNIQCKVCMQTFISEVKCREHAEAKHPKADLYTCFPHLHK</sequence>
<evidence type="ECO:0000313" key="3">
    <source>
        <dbReference type="EMBL" id="RZB89161.1"/>
    </source>
</evidence>
<reference evidence="3 4" key="1">
    <citation type="submission" date="2018-09" db="EMBL/GenBank/DDBJ databases">
        <title>A high-quality reference genome of wild soybean provides a powerful tool to mine soybean genomes.</title>
        <authorList>
            <person name="Xie M."/>
            <person name="Chung C.Y.L."/>
            <person name="Li M.-W."/>
            <person name="Wong F.-L."/>
            <person name="Chan T.-F."/>
            <person name="Lam H.-M."/>
        </authorList>
    </citation>
    <scope>NUCLEOTIDE SEQUENCE [LARGE SCALE GENOMIC DNA]</scope>
    <source>
        <strain evidence="4">cv. W05</strain>
        <tissue evidence="3">Hypocotyl of etiolated seedlings</tissue>
    </source>
</reference>
<dbReference type="InterPro" id="IPR013087">
    <property type="entry name" value="Znf_C2H2_type"/>
</dbReference>
<protein>
    <recommendedName>
        <fullName evidence="2">C2H2-type domain-containing protein</fullName>
    </recommendedName>
</protein>
<dbReference type="PROSITE" id="PS00028">
    <property type="entry name" value="ZINC_FINGER_C2H2_1"/>
    <property type="match status" value="1"/>
</dbReference>